<sequence>MNKLLMCSFTIILSCTTTSILAQQNMNDHDMKNMTPKTETSEQKTVHIATGIVTKLDVSIKKVTLSHEPIESLNWPAMSMGFSVKDESLLNKLSVGKTVKFEFIKADNDYVITAVN</sequence>
<accession>A0A0F9SP40</accession>
<dbReference type="Pfam" id="PF11604">
    <property type="entry name" value="CusF_Ec"/>
    <property type="match status" value="1"/>
</dbReference>
<gene>
    <name evidence="1" type="ORF">LCGC14_0750520</name>
</gene>
<comment type="caution">
    <text evidence="1">The sequence shown here is derived from an EMBL/GenBank/DDBJ whole genome shotgun (WGS) entry which is preliminary data.</text>
</comment>
<evidence type="ECO:0000313" key="1">
    <source>
        <dbReference type="EMBL" id="KKN38721.1"/>
    </source>
</evidence>
<dbReference type="PROSITE" id="PS51257">
    <property type="entry name" value="PROKAR_LIPOPROTEIN"/>
    <property type="match status" value="1"/>
</dbReference>
<dbReference type="InterPro" id="IPR042230">
    <property type="entry name" value="CusF_sf"/>
</dbReference>
<proteinExistence type="predicted"/>
<dbReference type="AlphaFoldDB" id="A0A0F9SP40"/>
<reference evidence="1" key="1">
    <citation type="journal article" date="2015" name="Nature">
        <title>Complex archaea that bridge the gap between prokaryotes and eukaryotes.</title>
        <authorList>
            <person name="Spang A."/>
            <person name="Saw J.H."/>
            <person name="Jorgensen S.L."/>
            <person name="Zaremba-Niedzwiedzka K."/>
            <person name="Martijn J."/>
            <person name="Lind A.E."/>
            <person name="van Eijk R."/>
            <person name="Schleper C."/>
            <person name="Guy L."/>
            <person name="Ettema T.J."/>
        </authorList>
    </citation>
    <scope>NUCLEOTIDE SEQUENCE</scope>
</reference>
<protein>
    <recommendedName>
        <fullName evidence="2">Copper-binding protein</fullName>
    </recommendedName>
</protein>
<dbReference type="EMBL" id="LAZR01001807">
    <property type="protein sequence ID" value="KKN38721.1"/>
    <property type="molecule type" value="Genomic_DNA"/>
</dbReference>
<organism evidence="1">
    <name type="scientific">marine sediment metagenome</name>
    <dbReference type="NCBI Taxonomy" id="412755"/>
    <lineage>
        <taxon>unclassified sequences</taxon>
        <taxon>metagenomes</taxon>
        <taxon>ecological metagenomes</taxon>
    </lineage>
</organism>
<name>A0A0F9SP40_9ZZZZ</name>
<evidence type="ECO:0008006" key="2">
    <source>
        <dbReference type="Google" id="ProtNLM"/>
    </source>
</evidence>
<dbReference type="InterPro" id="IPR021647">
    <property type="entry name" value="CusF_Ec"/>
</dbReference>
<dbReference type="Gene3D" id="2.40.50.320">
    <property type="entry name" value="Copper binding periplasmic protein CusF"/>
    <property type="match status" value="1"/>
</dbReference>